<proteinExistence type="inferred from homology"/>
<keyword evidence="4" id="KW-0645">Protease</keyword>
<evidence type="ECO:0000313" key="15">
    <source>
        <dbReference type="EMBL" id="CAF1470490.1"/>
    </source>
</evidence>
<comment type="similarity">
    <text evidence="2">Belongs to the peptidase C19 family.</text>
</comment>
<keyword evidence="5" id="KW-0833">Ubl conjugation pathway</keyword>
<feature type="compositionally biased region" description="Basic and acidic residues" evidence="13">
    <location>
        <begin position="1468"/>
        <end position="1491"/>
    </location>
</feature>
<dbReference type="EMBL" id="CAJNOG010001778">
    <property type="protein sequence ID" value="CAF1470490.1"/>
    <property type="molecule type" value="Genomic_DNA"/>
</dbReference>
<organism evidence="15 16">
    <name type="scientific">Adineta steineri</name>
    <dbReference type="NCBI Taxonomy" id="433720"/>
    <lineage>
        <taxon>Eukaryota</taxon>
        <taxon>Metazoa</taxon>
        <taxon>Spiralia</taxon>
        <taxon>Gnathifera</taxon>
        <taxon>Rotifera</taxon>
        <taxon>Eurotatoria</taxon>
        <taxon>Bdelloidea</taxon>
        <taxon>Adinetida</taxon>
        <taxon>Adinetidae</taxon>
        <taxon>Adineta</taxon>
    </lineage>
</organism>
<dbReference type="InterPro" id="IPR001394">
    <property type="entry name" value="Peptidase_C19_UCH"/>
</dbReference>
<comment type="catalytic activity">
    <reaction evidence="1">
        <text>Thiol-dependent hydrolysis of ester, thioester, amide, peptide and isopeptide bonds formed by the C-terminal Gly of ubiquitin (a 76-residue protein attached to proteins as an intracellular targeting signal).</text>
        <dbReference type="EC" id="3.4.19.12"/>
    </reaction>
</comment>
<dbReference type="GO" id="GO:0004843">
    <property type="term" value="F:cysteine-type deubiquitinase activity"/>
    <property type="evidence" value="ECO:0007669"/>
    <property type="project" value="UniProtKB-EC"/>
</dbReference>
<gene>
    <name evidence="15" type="ORF">JYZ213_LOCUS41775</name>
</gene>
<evidence type="ECO:0000256" key="11">
    <source>
        <dbReference type="ARBA" id="ARBA00042420"/>
    </source>
</evidence>
<reference evidence="15" key="1">
    <citation type="submission" date="2021-02" db="EMBL/GenBank/DDBJ databases">
        <authorList>
            <person name="Nowell W R."/>
        </authorList>
    </citation>
    <scope>NUCLEOTIDE SEQUENCE</scope>
</reference>
<dbReference type="GO" id="GO:0016579">
    <property type="term" value="P:protein deubiquitination"/>
    <property type="evidence" value="ECO:0007669"/>
    <property type="project" value="InterPro"/>
</dbReference>
<feature type="compositionally biased region" description="Basic residues" evidence="13">
    <location>
        <begin position="1492"/>
        <end position="1501"/>
    </location>
</feature>
<evidence type="ECO:0000256" key="7">
    <source>
        <dbReference type="ARBA" id="ARBA00022807"/>
    </source>
</evidence>
<dbReference type="PANTHER" id="PTHR24006">
    <property type="entry name" value="UBIQUITIN CARBOXYL-TERMINAL HYDROLASE"/>
    <property type="match status" value="1"/>
</dbReference>
<evidence type="ECO:0000256" key="9">
    <source>
        <dbReference type="ARBA" id="ARBA00041300"/>
    </source>
</evidence>
<evidence type="ECO:0000256" key="2">
    <source>
        <dbReference type="ARBA" id="ARBA00009085"/>
    </source>
</evidence>
<dbReference type="GO" id="GO:0005829">
    <property type="term" value="C:cytosol"/>
    <property type="evidence" value="ECO:0007669"/>
    <property type="project" value="TreeGrafter"/>
</dbReference>
<evidence type="ECO:0000256" key="10">
    <source>
        <dbReference type="ARBA" id="ARBA00042154"/>
    </source>
</evidence>
<comment type="caution">
    <text evidence="15">The sequence shown here is derived from an EMBL/GenBank/DDBJ whole genome shotgun (WGS) entry which is preliminary data.</text>
</comment>
<dbReference type="PROSITE" id="PS50235">
    <property type="entry name" value="USP_3"/>
    <property type="match status" value="1"/>
</dbReference>
<dbReference type="InterPro" id="IPR038765">
    <property type="entry name" value="Papain-like_cys_pep_sf"/>
</dbReference>
<dbReference type="EC" id="3.4.19.12" evidence="3"/>
<dbReference type="Pfam" id="PF00443">
    <property type="entry name" value="UCH"/>
    <property type="match status" value="1"/>
</dbReference>
<evidence type="ECO:0000256" key="3">
    <source>
        <dbReference type="ARBA" id="ARBA00012759"/>
    </source>
</evidence>
<dbReference type="InterPro" id="IPR028889">
    <property type="entry name" value="USP"/>
</dbReference>
<feature type="compositionally biased region" description="Low complexity" evidence="13">
    <location>
        <begin position="713"/>
        <end position="727"/>
    </location>
</feature>
<evidence type="ECO:0000256" key="8">
    <source>
        <dbReference type="ARBA" id="ARBA00039432"/>
    </source>
</evidence>
<protein>
    <recommendedName>
        <fullName evidence="8">Ubiquitin carboxyl-terminal hydrolase 36</fullName>
        <ecNumber evidence="3">3.4.19.12</ecNumber>
    </recommendedName>
    <alternativeName>
        <fullName evidence="11">Deubiquitinating enzyme 36</fullName>
    </alternativeName>
    <alternativeName>
        <fullName evidence="10">Protein scrawny</fullName>
    </alternativeName>
    <alternativeName>
        <fullName evidence="9">Ubiquitin thioesterase 36</fullName>
    </alternativeName>
    <alternativeName>
        <fullName evidence="12">Ubiquitin-specific-processing protease 36</fullName>
    </alternativeName>
</protein>
<evidence type="ECO:0000256" key="12">
    <source>
        <dbReference type="ARBA" id="ARBA00043009"/>
    </source>
</evidence>
<feature type="domain" description="USP" evidence="14">
    <location>
        <begin position="253"/>
        <end position="579"/>
    </location>
</feature>
<name>A0A815QZH7_9BILA</name>
<feature type="region of interest" description="Disordered" evidence="13">
    <location>
        <begin position="707"/>
        <end position="732"/>
    </location>
</feature>
<feature type="region of interest" description="Disordered" evidence="13">
    <location>
        <begin position="1462"/>
        <end position="1512"/>
    </location>
</feature>
<sequence length="2024" mass="230771">MSHPNIRTINEKKNNGHLAIHHQRIQDRASAVLDAYDEFDGSFDIDLIAHMHKIKSKQIERDIYGLPEDFQKRFGTKSSEKFHQAIQKCIAEINDGVHPAIASVANNIPYKIICDIQQNSDVKEVVDDFFNEMIQLNKHNTEKNRTVVEHISCSNGPLNNILNQMPLSSSENQQMTTITNIKETGDKTASHRSEKENILLETNDLEIKEAEANATSLKRKNKLYHLTVPVTLSKLKLKWSIINTCGVGLINKDGRNKCLNICYTNSVIQCLSNAAPFVQWLIDNDSHSTCQLEADGQVCSICLVCSIIMNVHPSIKNTCKLFCSLSEASAVPLAQYSTELSSNFIPGQQQDPSEFLVVLLDHMMNCLSSTNSQLFSKYMSSPLHSIFGFNVKSSIKCTTCLCETRGENYESLLPISIHSHSNLQDALTAFFSQVKLDNENAFECSKCKTKTTALKSIELADISPIIFIQLKRFIYDQNAKITRKIRHFVSYPEYLDLMPYVDKHVLQSNQGNHQWDKFIWQLHGVLIHLGDSANNGHVYSHIRSPDGAWYKADDETISPVAVKHVLANNDSYILCYTKLSEERMNLCITEANNSSEQPTYNLLFSTPKRSYEMNRKTIDTYSPMSVSSVSAVSDFNDDSFTKSARRRNLISNKYSSDIDENDSSYQSLLQEDLYSSEKRYIQEKVPDSIELQTQSRIEIIPKFNKTNEYRDNSNQSDASSSSISSSSKPTLLSGKKYDSFRNQSIKLFTQSTRVSQNSAINMDLPFDEDTEDFEEDTEDFEEDGGFQTQLESSYQFRVQSVHLAQLKSIRKEKLSEKRARDFQNMGIPIEVNKTTCKKRIFFSKQNKTTAVTTNDSSNQSDYPSNVIENKNKESRVDVKYLYILLPYIKRFNGYCALCVRNCTFGVTTDDHNQLLRCMLYCKGRPACPFSCSIIIKNNGVGTIVVTNREVFHLRGKKIARPIRAPVRDSIKKQFANGATVFRVYQEKLQGRSLAERNANNYDNSGKSRSIIRKIKSESVIESLLAQDVDQSVYKLCKQYQGEVNIDGKVKGAIQQISKYPCQIIVYTESSIRLFDRLIRLKNAVLSWDATGGVLQEKSDSPRLLYYELSMTLPGLVTEDTIVPITFMISDAHALINVIHWMQRFKFSHSQIFVGKPFPRPRVVLSDRAQVFLLAALQIWNDESMHEFLHRAYRIVTDKATDYDLQLTVIHACLAHVLIDTRKTINKFIDKQYRELAMWSIALLVNTSTWNEFQNNWKSICVVFLQLHSGEQHISHQHQDILFDKISKINSDAYTFAEDEDDEQRYSGSNRRLSDLKKRIILDEEEETNRTNSPFKSVINDIFGDALSMTGVSIDDVSKNSGSGILKWFHYLTKYFMPTLAVWSNLLLGDLTRHRRRLVRSFERLYIPTPEQRTTSISERRMGIIKRIQLGGQIRIRLDVVLSIIVPDMLSMLEEYTNALLSHYPPSQDKSKNNDSSSIEERRLKPIEERWRQTSKRNHGHYSKGPEQPTLNDLSSSLLASRNDVNDNLKLPNLLPDWINVAIGLILSAGNNSDNHRSISLLSLNNQLTCPLIDSIKTFIEQWLSSAANNTHNISFSVNNFSLLIDNFNDISQQCKFILERILLPFLPCDLIVNKVYSCSTCETTKKIRDTIRSIPVNVLRTGLHLEHDLFAYFAPTLSDLLCESCKKATTRHIEVLKWPAVLMITVNAYKRNVKSRKPPNMFSLAQFSSWISIGLPSSMVYDLVCFCSVLEMDNTELIVRTTKIKKSWSTSINKRLIGGGDQLKRLFAHSRIMIFDRLGSRTEHNFVSALYQCALSKSPLHLNKIPSCATIQEACSIIQEDSTLHELNNALIATVKSYYLSNSCQNMCDGLSSSIEHIFIFKSSSLHQLTAYPILPVDEDETNTEQCSTCSRYSTINVNMQVHKQLFIECPSCLITFIDPKTAPENIFSSTININDMTNIEHSYTLNAVLLISRYSDTLFVIRKVKNKYVQCVNKSYSEQIPLTRDQLYDLLDTSGTILGFHRE</sequence>
<dbReference type="InterPro" id="IPR050164">
    <property type="entry name" value="Peptidase_C19"/>
</dbReference>
<keyword evidence="7" id="KW-0788">Thiol protease</keyword>
<evidence type="ECO:0000313" key="16">
    <source>
        <dbReference type="Proteomes" id="UP000663845"/>
    </source>
</evidence>
<keyword evidence="6" id="KW-0378">Hydrolase</keyword>
<evidence type="ECO:0000256" key="4">
    <source>
        <dbReference type="ARBA" id="ARBA00022670"/>
    </source>
</evidence>
<evidence type="ECO:0000256" key="13">
    <source>
        <dbReference type="SAM" id="MobiDB-lite"/>
    </source>
</evidence>
<accession>A0A815QZH7</accession>
<dbReference type="GO" id="GO:0006508">
    <property type="term" value="P:proteolysis"/>
    <property type="evidence" value="ECO:0007669"/>
    <property type="project" value="UniProtKB-KW"/>
</dbReference>
<evidence type="ECO:0000256" key="1">
    <source>
        <dbReference type="ARBA" id="ARBA00000707"/>
    </source>
</evidence>
<dbReference type="GO" id="GO:0005634">
    <property type="term" value="C:nucleus"/>
    <property type="evidence" value="ECO:0007669"/>
    <property type="project" value="TreeGrafter"/>
</dbReference>
<evidence type="ECO:0000256" key="6">
    <source>
        <dbReference type="ARBA" id="ARBA00022801"/>
    </source>
</evidence>
<dbReference type="PANTHER" id="PTHR24006:SF758">
    <property type="entry name" value="UBIQUITIN CARBOXYL-TERMINAL HYDROLASE 36"/>
    <property type="match status" value="1"/>
</dbReference>
<feature type="non-terminal residue" evidence="15">
    <location>
        <position position="1"/>
    </location>
</feature>
<dbReference type="Proteomes" id="UP000663845">
    <property type="component" value="Unassembled WGS sequence"/>
</dbReference>
<evidence type="ECO:0000256" key="5">
    <source>
        <dbReference type="ARBA" id="ARBA00022786"/>
    </source>
</evidence>
<dbReference type="SUPFAM" id="SSF54001">
    <property type="entry name" value="Cysteine proteinases"/>
    <property type="match status" value="1"/>
</dbReference>
<dbReference type="Gene3D" id="3.90.70.10">
    <property type="entry name" value="Cysteine proteinases"/>
    <property type="match status" value="1"/>
</dbReference>
<evidence type="ECO:0000259" key="14">
    <source>
        <dbReference type="PROSITE" id="PS50235"/>
    </source>
</evidence>